<dbReference type="AlphaFoldDB" id="A0A9W9LKH4"/>
<evidence type="ECO:0000313" key="2">
    <source>
        <dbReference type="EMBL" id="KAJ5160638.1"/>
    </source>
</evidence>
<gene>
    <name evidence="2" type="ORF">N7482_007642</name>
</gene>
<protein>
    <submittedName>
        <fullName evidence="2">Uncharacterized protein</fullName>
    </submittedName>
</protein>
<feature type="region of interest" description="Disordered" evidence="1">
    <location>
        <begin position="1"/>
        <end position="25"/>
    </location>
</feature>
<comment type="caution">
    <text evidence="2">The sequence shown here is derived from an EMBL/GenBank/DDBJ whole genome shotgun (WGS) entry which is preliminary data.</text>
</comment>
<name>A0A9W9LKH4_9EURO</name>
<dbReference type="RefSeq" id="XP_056542195.1">
    <property type="nucleotide sequence ID" value="XM_056689766.1"/>
</dbReference>
<reference evidence="2" key="2">
    <citation type="journal article" date="2023" name="IMA Fungus">
        <title>Comparative genomic study of the Penicillium genus elucidates a diverse pangenome and 15 lateral gene transfer events.</title>
        <authorList>
            <person name="Petersen C."/>
            <person name="Sorensen T."/>
            <person name="Nielsen M.R."/>
            <person name="Sondergaard T.E."/>
            <person name="Sorensen J.L."/>
            <person name="Fitzpatrick D.A."/>
            <person name="Frisvad J.C."/>
            <person name="Nielsen K.L."/>
        </authorList>
    </citation>
    <scope>NUCLEOTIDE SEQUENCE</scope>
    <source>
        <strain evidence="2">IBT 26290</strain>
    </source>
</reference>
<organism evidence="2 3">
    <name type="scientific">Penicillium canariense</name>
    <dbReference type="NCBI Taxonomy" id="189055"/>
    <lineage>
        <taxon>Eukaryota</taxon>
        <taxon>Fungi</taxon>
        <taxon>Dikarya</taxon>
        <taxon>Ascomycota</taxon>
        <taxon>Pezizomycotina</taxon>
        <taxon>Eurotiomycetes</taxon>
        <taxon>Eurotiomycetidae</taxon>
        <taxon>Eurotiales</taxon>
        <taxon>Aspergillaceae</taxon>
        <taxon>Penicillium</taxon>
    </lineage>
</organism>
<sequence>MGSRQNSMEKGSDETDEGYDGPPPYQFILTNHLRNVSGFKDKYESTIDLQNPELESEEEGICARTASNAG</sequence>
<dbReference type="EMBL" id="JAPQKN010000004">
    <property type="protein sequence ID" value="KAJ5160638.1"/>
    <property type="molecule type" value="Genomic_DNA"/>
</dbReference>
<accession>A0A9W9LKH4</accession>
<proteinExistence type="predicted"/>
<dbReference type="Proteomes" id="UP001149163">
    <property type="component" value="Unassembled WGS sequence"/>
</dbReference>
<dbReference type="GeneID" id="81428942"/>
<evidence type="ECO:0000313" key="3">
    <source>
        <dbReference type="Proteomes" id="UP001149163"/>
    </source>
</evidence>
<evidence type="ECO:0000256" key="1">
    <source>
        <dbReference type="SAM" id="MobiDB-lite"/>
    </source>
</evidence>
<reference evidence="2" key="1">
    <citation type="submission" date="2022-11" db="EMBL/GenBank/DDBJ databases">
        <authorList>
            <person name="Petersen C."/>
        </authorList>
    </citation>
    <scope>NUCLEOTIDE SEQUENCE</scope>
    <source>
        <strain evidence="2">IBT 26290</strain>
    </source>
</reference>
<keyword evidence="3" id="KW-1185">Reference proteome</keyword>